<feature type="transmembrane region" description="Helical" evidence="9">
    <location>
        <begin position="261"/>
        <end position="289"/>
    </location>
</feature>
<gene>
    <name evidence="11" type="ORF">ACFQ3L_01795</name>
</gene>
<dbReference type="InterPro" id="IPR003352">
    <property type="entry name" value="PTS_EIIC"/>
</dbReference>
<dbReference type="PANTHER" id="PTHR33989:SF4">
    <property type="entry name" value="PTS SYSTEM N,N'-DIACETYLCHITOBIOSE-SPECIFIC EIIC COMPONENT"/>
    <property type="match status" value="1"/>
</dbReference>
<evidence type="ECO:0000256" key="4">
    <source>
        <dbReference type="ARBA" id="ARBA00022597"/>
    </source>
</evidence>
<sequence>MNNFMDWLQTKVMPPMAKVGNNKYLVSIRNGLVLTLPAIISGSVFLILGNIPITAWLNFIKPYENMINVAVNGSFGIISLLAVIGIAYELSKALDVDALSGAGLATMAFVILSFDDKHVLSVDNFSSTGLFTAIITAFVTVLIFSFFIKRHIVIKLPDGVPAAVSNSFIALLPGFVILLLFWIVREPLGIDINQVIQSIFHPLLFAMNSLPGILVYEVLVSVLWVCGIHGDMTLEGIADPIFLQFVAANGTALANHQPLPYITAAGFSSLFVNVGGTGATITLVALMIFSRSKTYKELGRLAFPSALFEINEPVIFGFPIVMNPLTMIPFIVIPIILTISTYILMSIGWVSAPSAVVPWTMPPIIGPLMATGWDWRAAVWSAIELVIAGAGYYPFFKVAEKQMLAKEKGDADDAAAEAANQG</sequence>
<keyword evidence="5 9" id="KW-0812">Transmembrane</keyword>
<dbReference type="PIRSF" id="PIRSF006351">
    <property type="entry name" value="PTS_EIIC-Cellobiose"/>
    <property type="match status" value="1"/>
</dbReference>
<protein>
    <recommendedName>
        <fullName evidence="8">Permease IIC component</fullName>
    </recommendedName>
</protein>
<dbReference type="PANTHER" id="PTHR33989">
    <property type="match status" value="1"/>
</dbReference>
<feature type="transmembrane region" description="Helical" evidence="9">
    <location>
        <begin position="96"/>
        <end position="114"/>
    </location>
</feature>
<keyword evidence="2 8" id="KW-0813">Transport</keyword>
<feature type="domain" description="PTS EIIC type-3" evidence="10">
    <location>
        <begin position="8"/>
        <end position="395"/>
    </location>
</feature>
<feature type="transmembrane region" description="Helical" evidence="9">
    <location>
        <begin position="203"/>
        <end position="225"/>
    </location>
</feature>
<feature type="transmembrane region" description="Helical" evidence="9">
    <location>
        <begin position="377"/>
        <end position="396"/>
    </location>
</feature>
<keyword evidence="12" id="KW-1185">Reference proteome</keyword>
<dbReference type="InterPro" id="IPR004501">
    <property type="entry name" value="PTS_EIIC_3"/>
</dbReference>
<evidence type="ECO:0000313" key="11">
    <source>
        <dbReference type="EMBL" id="MFD1392317.1"/>
    </source>
</evidence>
<feature type="transmembrane region" description="Helical" evidence="9">
    <location>
        <begin position="32"/>
        <end position="57"/>
    </location>
</feature>
<evidence type="ECO:0000256" key="1">
    <source>
        <dbReference type="ARBA" id="ARBA00004651"/>
    </source>
</evidence>
<feature type="transmembrane region" description="Helical" evidence="9">
    <location>
        <begin position="330"/>
        <end position="352"/>
    </location>
</feature>
<dbReference type="NCBIfam" id="TIGR00410">
    <property type="entry name" value="lacE"/>
    <property type="match status" value="1"/>
</dbReference>
<evidence type="ECO:0000313" key="12">
    <source>
        <dbReference type="Proteomes" id="UP001597249"/>
    </source>
</evidence>
<feature type="transmembrane region" description="Helical" evidence="9">
    <location>
        <begin position="126"/>
        <end position="148"/>
    </location>
</feature>
<comment type="subcellular location">
    <subcellularLocation>
        <location evidence="1">Cell membrane</location>
        <topology evidence="1">Multi-pass membrane protein</topology>
    </subcellularLocation>
</comment>
<comment type="caution">
    <text evidence="11">The sequence shown here is derived from an EMBL/GenBank/DDBJ whole genome shotgun (WGS) entry which is preliminary data.</text>
</comment>
<evidence type="ECO:0000256" key="6">
    <source>
        <dbReference type="ARBA" id="ARBA00022989"/>
    </source>
</evidence>
<comment type="function">
    <text evidence="8">The phosphoenolpyruvate-dependent sugar phosphotransferase system (PTS), a major carbohydrate active -transport system, catalyzes the phosphorylation of incoming sugar substrates concomitant with their translocation across the cell membrane.</text>
</comment>
<dbReference type="EMBL" id="JBHTMO010000003">
    <property type="protein sequence ID" value="MFD1392317.1"/>
    <property type="molecule type" value="Genomic_DNA"/>
</dbReference>
<dbReference type="InterPro" id="IPR004796">
    <property type="entry name" value="PTS_IIC_cello"/>
</dbReference>
<evidence type="ECO:0000256" key="3">
    <source>
        <dbReference type="ARBA" id="ARBA00022475"/>
    </source>
</evidence>
<evidence type="ECO:0000256" key="2">
    <source>
        <dbReference type="ARBA" id="ARBA00022448"/>
    </source>
</evidence>
<keyword evidence="7 8" id="KW-0472">Membrane</keyword>
<feature type="transmembrane region" description="Helical" evidence="9">
    <location>
        <begin position="69"/>
        <end position="89"/>
    </location>
</feature>
<dbReference type="Proteomes" id="UP001597249">
    <property type="component" value="Unassembled WGS sequence"/>
</dbReference>
<reference evidence="12" key="1">
    <citation type="journal article" date="2019" name="Int. J. Syst. Evol. Microbiol.">
        <title>The Global Catalogue of Microorganisms (GCM) 10K type strain sequencing project: providing services to taxonomists for standard genome sequencing and annotation.</title>
        <authorList>
            <consortium name="The Broad Institute Genomics Platform"/>
            <consortium name="The Broad Institute Genome Sequencing Center for Infectious Disease"/>
            <person name="Wu L."/>
            <person name="Ma J."/>
        </authorList>
    </citation>
    <scope>NUCLEOTIDE SEQUENCE [LARGE SCALE GENOMIC DNA]</scope>
    <source>
        <strain evidence="12">CCM 8911</strain>
    </source>
</reference>
<dbReference type="InterPro" id="IPR051088">
    <property type="entry name" value="PTS_Sugar-EIIC/EIIB"/>
</dbReference>
<keyword evidence="4 8" id="KW-0762">Sugar transport</keyword>
<keyword evidence="6 9" id="KW-1133">Transmembrane helix</keyword>
<proteinExistence type="predicted"/>
<dbReference type="PROSITE" id="PS51105">
    <property type="entry name" value="PTS_EIIC_TYPE_3"/>
    <property type="match status" value="1"/>
</dbReference>
<dbReference type="Pfam" id="PF02378">
    <property type="entry name" value="PTS_EIIC"/>
    <property type="match status" value="1"/>
</dbReference>
<keyword evidence="3 8" id="KW-1003">Cell membrane</keyword>
<evidence type="ECO:0000259" key="10">
    <source>
        <dbReference type="PROSITE" id="PS51105"/>
    </source>
</evidence>
<name>A0ABW4BA63_9LACO</name>
<evidence type="ECO:0000256" key="7">
    <source>
        <dbReference type="ARBA" id="ARBA00023136"/>
    </source>
</evidence>
<dbReference type="RefSeq" id="WP_125585274.1">
    <property type="nucleotide sequence ID" value="NZ_JBHTMO010000003.1"/>
</dbReference>
<accession>A0ABW4BA63</accession>
<evidence type="ECO:0000256" key="5">
    <source>
        <dbReference type="ARBA" id="ARBA00022692"/>
    </source>
</evidence>
<organism evidence="11 12">
    <name type="scientific">Lacticaseibacillus jixianensis</name>
    <dbReference type="NCBI Taxonomy" id="2486012"/>
    <lineage>
        <taxon>Bacteria</taxon>
        <taxon>Bacillati</taxon>
        <taxon>Bacillota</taxon>
        <taxon>Bacilli</taxon>
        <taxon>Lactobacillales</taxon>
        <taxon>Lactobacillaceae</taxon>
        <taxon>Lacticaseibacillus</taxon>
    </lineage>
</organism>
<evidence type="ECO:0000256" key="9">
    <source>
        <dbReference type="SAM" id="Phobius"/>
    </source>
</evidence>
<evidence type="ECO:0000256" key="8">
    <source>
        <dbReference type="PIRNR" id="PIRNR006351"/>
    </source>
</evidence>
<feature type="transmembrane region" description="Helical" evidence="9">
    <location>
        <begin position="160"/>
        <end position="183"/>
    </location>
</feature>